<keyword evidence="2" id="KW-0472">Membrane</keyword>
<dbReference type="RefSeq" id="WP_074837675.1">
    <property type="nucleotide sequence ID" value="NZ_FNYY01000014.1"/>
</dbReference>
<feature type="region of interest" description="Disordered" evidence="1">
    <location>
        <begin position="250"/>
        <end position="320"/>
    </location>
</feature>
<dbReference type="EMBL" id="FNYY01000014">
    <property type="protein sequence ID" value="SEJ92722.1"/>
    <property type="molecule type" value="Genomic_DNA"/>
</dbReference>
<feature type="transmembrane region" description="Helical" evidence="2">
    <location>
        <begin position="21"/>
        <end position="40"/>
    </location>
</feature>
<dbReference type="InterPro" id="IPR051172">
    <property type="entry name" value="Chlamydia_OmcB"/>
</dbReference>
<dbReference type="Pfam" id="PF01345">
    <property type="entry name" value="DUF11"/>
    <property type="match status" value="1"/>
</dbReference>
<feature type="domain" description="GEVED" evidence="4">
    <location>
        <begin position="820"/>
        <end position="903"/>
    </location>
</feature>
<dbReference type="Pfam" id="PF20009">
    <property type="entry name" value="GEVED"/>
    <property type="match status" value="2"/>
</dbReference>
<evidence type="ECO:0000256" key="1">
    <source>
        <dbReference type="SAM" id="MobiDB-lite"/>
    </source>
</evidence>
<dbReference type="InterPro" id="IPR047589">
    <property type="entry name" value="DUF11_rpt"/>
</dbReference>
<dbReference type="GeneID" id="80819705"/>
<dbReference type="SUPFAM" id="SSF63829">
    <property type="entry name" value="Calcium-dependent phosphotriesterase"/>
    <property type="match status" value="1"/>
</dbReference>
<evidence type="ECO:0000313" key="6">
    <source>
        <dbReference type="Proteomes" id="UP000182932"/>
    </source>
</evidence>
<feature type="domain" description="DUF11" evidence="3">
    <location>
        <begin position="1466"/>
        <end position="1564"/>
    </location>
</feature>
<evidence type="ECO:0000259" key="4">
    <source>
        <dbReference type="Pfam" id="PF20009"/>
    </source>
</evidence>
<keyword evidence="2" id="KW-0812">Transmembrane</keyword>
<proteinExistence type="predicted"/>
<feature type="domain" description="GEVED" evidence="4">
    <location>
        <begin position="1001"/>
        <end position="1082"/>
    </location>
</feature>
<reference evidence="5 6" key="1">
    <citation type="submission" date="2016-10" db="EMBL/GenBank/DDBJ databases">
        <authorList>
            <person name="Varghese N."/>
            <person name="Submissions S."/>
        </authorList>
    </citation>
    <scope>NUCLEOTIDE SEQUENCE [LARGE SCALE GENOMIC DNA]</scope>
    <source>
        <strain evidence="5 6">FF3</strain>
    </source>
</reference>
<evidence type="ECO:0000313" key="5">
    <source>
        <dbReference type="EMBL" id="SEJ92722.1"/>
    </source>
</evidence>
<evidence type="ECO:0000259" key="3">
    <source>
        <dbReference type="Pfam" id="PF01345"/>
    </source>
</evidence>
<protein>
    <submittedName>
        <fullName evidence="5">Conserved repeat domain-containing protein</fullName>
    </submittedName>
</protein>
<comment type="caution">
    <text evidence="5">The sequence shown here is derived from an EMBL/GenBank/DDBJ whole genome shotgun (WGS) entry which is preliminary data.</text>
</comment>
<organism evidence="5 6">
    <name type="scientific">Marinovum algicola</name>
    <dbReference type="NCBI Taxonomy" id="42444"/>
    <lineage>
        <taxon>Bacteria</taxon>
        <taxon>Pseudomonadati</taxon>
        <taxon>Pseudomonadota</taxon>
        <taxon>Alphaproteobacteria</taxon>
        <taxon>Rhodobacterales</taxon>
        <taxon>Roseobacteraceae</taxon>
        <taxon>Marinovum</taxon>
    </lineage>
</organism>
<name>A0A975WCK8_9RHOB</name>
<dbReference type="NCBIfam" id="TIGR01451">
    <property type="entry name" value="B_ant_repeat"/>
    <property type="match status" value="2"/>
</dbReference>
<evidence type="ECO:0000256" key="2">
    <source>
        <dbReference type="SAM" id="Phobius"/>
    </source>
</evidence>
<dbReference type="Proteomes" id="UP000182932">
    <property type="component" value="Unassembled WGS sequence"/>
</dbReference>
<keyword evidence="6" id="KW-1185">Reference proteome</keyword>
<feature type="region of interest" description="Disordered" evidence="1">
    <location>
        <begin position="781"/>
        <end position="801"/>
    </location>
</feature>
<dbReference type="PANTHER" id="PTHR34819">
    <property type="entry name" value="LARGE CYSTEINE-RICH PERIPLASMIC PROTEIN OMCB"/>
    <property type="match status" value="1"/>
</dbReference>
<keyword evidence="2" id="KW-1133">Transmembrane helix</keyword>
<gene>
    <name evidence="5" type="ORF">SAMN04487940_11439</name>
</gene>
<sequence>MYNDFSWVSLLQKSRRTGWVILIWLVTAVAALGHGAWLGTGTIDVSDASRNEIRARIQSGQPALSPGDIVEVYSSFPAIVAGTQDGPGGYATMYVPAGAEVVGAYITDASGNPIPARPGLASTGSGVAKGWGPKGQQAFDDSLFGWQPEDDTLCSVAGYTTADCNNGLAYIYGDTGIFYSTRDDTALFANGSDRATLENGYLVDPTNGTPWTTVGGTGTARVHNKWDAVQVNAFGSGGSIFDNGFSTAEQTSITGGRGATPFRSGSPVAGPDSGSDWDRYGTTGPWQRIQYDGSCRADDPAIPGGEGPANGDGSVYPETTDPGVNSVAVCSDASTTGFDLNTSDLTALPAGTNAVRFAFGGIAENEVYYGALRLRITDPDALGPINAEGHGGDSAQGGAAGNDNPWRYWVAGSSSYAVPGSEDIVVGISIVEVNGAPYGGGDIPPSATVRYRVAYANTSLSPLTDAALQATLPAQTTSTANFEVISGDDIRPASNPSGGTFSFANIPVLNGLGSGAVEFDVTTNAPGGATVQADTRIVANESGPVTDSVSVNVTAAPVEALPGCTGTRFSLVDWATDAPALVGQNVAISRYGITGSVVASDLSQPFRPAAIATANTLYAGTGGNPMLDAQYVDLRVTLSQPTNGVYFYLADLNADESVTVYGELVGQRVSPAMTNGPGSFPMARVANDDGSVTGERTTTLASDAGQALLVGFSQPIDTLIIRHTPLVFSAAGLSGADGMHLADIQACADFTDAPSGLGDALHNFIDGDAYRIGASISGDGGPGNAANADSDDDDGVSIPPMTQGILTTITADVTGTGGLLQAWVDWNGNGTLEAGTAEQIATDLADDGTGADVAAGDGQIQFDVVVPGDAVLDQTYARFRWSSQPALGVTTPAGNGEVEDYAVVVAAAPVVDRGDAPESYGDPQHVIAEAGVAGTYLGSVPPDPDATTQYSANATGDDLDGSDDEDGVILPQLFQGGTTEISVVVNEVTGGVSGVTGAVAYLQAWIDFDGDGSFDAGDMIAADLQDGSAGDKDGVLNGIIVFDVDTPANATLFPTFARFRWSTTAGVVQLAIDGEVEDYQLTISGDAPPVTCDAGLYQIATTNSTLKRLAFTAGLTGYTLNLQDIGSAGQNLNGGWGYSVVDGYLYAVRSGKRELWRVDGGGTFTRMPDPPGSIKKGTNAGDILENGVMVYKADNNTFQLLDISNADAAVDNGLLELDTNVNTVDFAYNAIDGNLYGIDGSTDRIFRVSANGGNASVGTEAVTLFGPATYTGTYGAVWFDDTGRFYIYDNNTNEIFLVDTTTGLRQLIAVSQDDEGGTNDGASCRGPSAIPYGSMSGNVYIDQDGSDAKDGAEINLGGGIAINVHDDRGTPNDITDDIFLKTVDTLADGTFNVGDLSPGTTYRVEVDVTDSDLPAGSQIGTSNPIVGVTVTPYGNTPDINFGFDPQESDLSLTKVAYANGGNTVITQAAPGDLIDFVISINNAGPGSPSGVTVIENLPSGFQYVSDDAPATGDYYDPANGVWFVDEILPGAIEELRITARVLATGNHVNSVEIIASSLDDRDSDPAVGAAVDDLNDGLADDDEDSYAISLYAGERRLSGRIFLDNGSGGGTAHDGLVNGGEVGAPEVRLLITDSTGGVIAAPLIDDDGSWNYALDAAHSGPITLSVTDNPDYMPVSETKRGLPTLVDPDPRDGSFTFTPATETDYAGLDFGLIAAPRLTEDQTAAIAAGQVALLSHEYAATTTGTVLFSYSQVSMTPENAFSAAIYADTDCDGEPEAPLNAAVAVQAGDRLCVISRVMASGGVTQGARLTYRLDAATALDATPLTHVASNTDRVETGSGLGQLKLTKTVRNETQGTAEGTANAGAAGDVLEYRIRLENQSNAAALDVVIFDRTPAYTSLAEPVPSPVAVGGALSCAVVVPASNIAGYSGPLRWDCAGSYPPASDGSVSFKVRIDP</sequence>
<accession>A0A975WCK8</accession>
<dbReference type="InterPro" id="IPR045474">
    <property type="entry name" value="GEVED"/>
</dbReference>
<dbReference type="InterPro" id="IPR001434">
    <property type="entry name" value="OmcB-like_DUF11"/>
</dbReference>
<dbReference type="PANTHER" id="PTHR34819:SF5">
    <property type="entry name" value="CONSERVED REPEAT DOMAIN PROTEIN"/>
    <property type="match status" value="1"/>
</dbReference>